<organism evidence="1 2">
    <name type="scientific">Ophiocordyceps polyrhachis-furcata BCC 54312</name>
    <dbReference type="NCBI Taxonomy" id="1330021"/>
    <lineage>
        <taxon>Eukaryota</taxon>
        <taxon>Fungi</taxon>
        <taxon>Dikarya</taxon>
        <taxon>Ascomycota</taxon>
        <taxon>Pezizomycotina</taxon>
        <taxon>Sordariomycetes</taxon>
        <taxon>Hypocreomycetidae</taxon>
        <taxon>Hypocreales</taxon>
        <taxon>Ophiocordycipitaceae</taxon>
        <taxon>Ophiocordyceps</taxon>
    </lineage>
</organism>
<reference evidence="1 2" key="1">
    <citation type="journal article" date="2015" name="BMC Genomics">
        <title>Insights from the genome of Ophiocordyceps polyrhachis-furcata to pathogenicity and host specificity in insect fungi.</title>
        <authorList>
            <person name="Wichadakul D."/>
            <person name="Kobmoo N."/>
            <person name="Ingsriswang S."/>
            <person name="Tangphatsornruang S."/>
            <person name="Chantasingh D."/>
            <person name="Luangsa-ard J.J."/>
            <person name="Eurwilaichitr L."/>
        </authorList>
    </citation>
    <scope>NUCLEOTIDE SEQUENCE [LARGE SCALE GENOMIC DNA]</scope>
    <source>
        <strain evidence="1 2">BCC 54312</strain>
    </source>
</reference>
<dbReference type="EMBL" id="LKCN02000021">
    <property type="protein sequence ID" value="RCI08214.1"/>
    <property type="molecule type" value="Genomic_DNA"/>
</dbReference>
<keyword evidence="2" id="KW-1185">Reference proteome</keyword>
<sequence length="60" mass="6374">MDVISSSDVGRDSSIPTVLAWIALAPNSASFNGSPGGRKAFEKKKTPSSLIRDRLDANKI</sequence>
<evidence type="ECO:0000313" key="1">
    <source>
        <dbReference type="EMBL" id="RCI08214.1"/>
    </source>
</evidence>
<comment type="caution">
    <text evidence="1">The sequence shown here is derived from an EMBL/GenBank/DDBJ whole genome shotgun (WGS) entry which is preliminary data.</text>
</comment>
<proteinExistence type="predicted"/>
<accession>A0A367L1C1</accession>
<evidence type="ECO:0000313" key="2">
    <source>
        <dbReference type="Proteomes" id="UP000253664"/>
    </source>
</evidence>
<dbReference type="AlphaFoldDB" id="A0A367L1C1"/>
<dbReference type="Proteomes" id="UP000253664">
    <property type="component" value="Unassembled WGS sequence"/>
</dbReference>
<gene>
    <name evidence="1" type="ORF">L249_6366</name>
</gene>
<protein>
    <submittedName>
        <fullName evidence="1">Uncharacterized protein</fullName>
    </submittedName>
</protein>
<name>A0A367L1C1_9HYPO</name>